<comment type="caution">
    <text evidence="1">The sequence shown here is derived from an EMBL/GenBank/DDBJ whole genome shotgun (WGS) entry which is preliminary data.</text>
</comment>
<organism evidence="1">
    <name type="scientific">gut metagenome</name>
    <dbReference type="NCBI Taxonomy" id="749906"/>
    <lineage>
        <taxon>unclassified sequences</taxon>
        <taxon>metagenomes</taxon>
        <taxon>organismal metagenomes</taxon>
    </lineage>
</organism>
<accession>J9GNK5</accession>
<sequence length="41" mass="4863">MGRCQTGSFQHMLDVFESLCSLFGYPTRNKFTRSRVYRQLT</sequence>
<dbReference type="AlphaFoldDB" id="J9GNK5"/>
<dbReference type="EMBL" id="AMCI01001990">
    <property type="protein sequence ID" value="EJX03913.1"/>
    <property type="molecule type" value="Genomic_DNA"/>
</dbReference>
<gene>
    <name evidence="1" type="ORF">EVA_07997</name>
</gene>
<reference evidence="1" key="1">
    <citation type="journal article" date="2012" name="PLoS ONE">
        <title>Gene sets for utilization of primary and secondary nutrition supplies in the distal gut of endangered iberian lynx.</title>
        <authorList>
            <person name="Alcaide M."/>
            <person name="Messina E."/>
            <person name="Richter M."/>
            <person name="Bargiela R."/>
            <person name="Peplies J."/>
            <person name="Huws S.A."/>
            <person name="Newbold C.J."/>
            <person name="Golyshin P.N."/>
            <person name="Simon M.A."/>
            <person name="Lopez G."/>
            <person name="Yakimov M.M."/>
            <person name="Ferrer M."/>
        </authorList>
    </citation>
    <scope>NUCLEOTIDE SEQUENCE</scope>
</reference>
<proteinExistence type="predicted"/>
<name>J9GNK5_9ZZZZ</name>
<evidence type="ECO:0000313" key="1">
    <source>
        <dbReference type="EMBL" id="EJX03913.1"/>
    </source>
</evidence>
<protein>
    <submittedName>
        <fullName evidence="1">Uncharacterized protein</fullName>
    </submittedName>
</protein>